<gene>
    <name evidence="9" type="ORF">AAG747_18050</name>
</gene>
<dbReference type="PANTHER" id="PTHR37422">
    <property type="entry name" value="TEICHURONIC ACID BIOSYNTHESIS PROTEIN TUAE"/>
    <property type="match status" value="1"/>
</dbReference>
<dbReference type="PROSITE" id="PS50005">
    <property type="entry name" value="TPR"/>
    <property type="match status" value="1"/>
</dbReference>
<keyword evidence="6" id="KW-0175">Coiled coil</keyword>
<feature type="transmembrane region" description="Helical" evidence="7">
    <location>
        <begin position="220"/>
        <end position="239"/>
    </location>
</feature>
<dbReference type="PANTHER" id="PTHR37422:SF13">
    <property type="entry name" value="LIPOPOLYSACCHARIDE BIOSYNTHESIS PROTEIN PA4999-RELATED"/>
    <property type="match status" value="1"/>
</dbReference>
<sequence length="609" mass="67946">MLQSLRQILSVLICALACVLLSGGPFAMDTGILFPTQSGQFFFLLFGGIALAGTMGASLLVDSRKRDGNFTWSDGIGLVLAGYITIHTLILWNTTAPERYWGLLALVVLYPALRLLDKKYLPYILLAIITAGAGQAIYGNLQLYGIFPSYHTGFKMTGSFFNPGPYAGYLVTVFPVAVGVYWFKERLFPKSWQQTLFTYIAILCTITILLVLPASQSRAAWLGALASLGYLAMIKYPWIGKLKNRLPSWRLRMLSLPGLILFIGLAGYGLYTFKEGSANGRVLIWKVTAAMIADQPLWGHGVEQFKARYMDYQAAYFKARPDSTEAMVADNVTYVFNEFLHMAVELGLVGLLLVLGILTFAFFGKTRQGDKQIWVALCRAGLLALLVFSCFSYPLEIWPIVANGLVYLAALATWTTPSINVPNKGLQGIRIAAGLALLCCLPWAGQRVLQQKDAYTTWKHAFQTYQTGAYEACLEDYEKAWPYLQHNGGFLNNYGKALSMAGEHKKAIEVLTQAQNYLSNTITYTALGDSYKALGKHALAEKAYLQAWQMIPSRFYPKYLLAKLYEETNQKQKAREVAKELLEKEVKVESRAINEIKNEMEAILIKFNK</sequence>
<name>A0AAW9S7I7_9BACT</name>
<evidence type="ECO:0000256" key="6">
    <source>
        <dbReference type="SAM" id="Coils"/>
    </source>
</evidence>
<proteinExistence type="predicted"/>
<feature type="transmembrane region" description="Helical" evidence="7">
    <location>
        <begin position="251"/>
        <end position="271"/>
    </location>
</feature>
<reference evidence="9 10" key="1">
    <citation type="submission" date="2024-04" db="EMBL/GenBank/DDBJ databases">
        <title>Novel genus in family Flammeovirgaceae.</title>
        <authorList>
            <person name="Nguyen T.H."/>
            <person name="Vuong T.Q."/>
            <person name="Le H."/>
            <person name="Kim S.-G."/>
        </authorList>
    </citation>
    <scope>NUCLEOTIDE SEQUENCE [LARGE SCALE GENOMIC DNA]</scope>
    <source>
        <strain evidence="9 10">JCM 23209</strain>
    </source>
</reference>
<evidence type="ECO:0000256" key="7">
    <source>
        <dbReference type="SAM" id="Phobius"/>
    </source>
</evidence>
<protein>
    <submittedName>
        <fullName evidence="9">O-antigen ligase family protein</fullName>
    </submittedName>
</protein>
<feature type="transmembrane region" description="Helical" evidence="7">
    <location>
        <begin position="123"/>
        <end position="146"/>
    </location>
</feature>
<keyword evidence="9" id="KW-0436">Ligase</keyword>
<evidence type="ECO:0000313" key="10">
    <source>
        <dbReference type="Proteomes" id="UP001403385"/>
    </source>
</evidence>
<dbReference type="InterPro" id="IPR011990">
    <property type="entry name" value="TPR-like_helical_dom_sf"/>
</dbReference>
<feature type="transmembrane region" description="Helical" evidence="7">
    <location>
        <begin position="397"/>
        <end position="416"/>
    </location>
</feature>
<accession>A0AAW9S7I7</accession>
<dbReference type="SUPFAM" id="SSF48452">
    <property type="entry name" value="TPR-like"/>
    <property type="match status" value="1"/>
</dbReference>
<feature type="transmembrane region" description="Helical" evidence="7">
    <location>
        <begin position="99"/>
        <end position="116"/>
    </location>
</feature>
<dbReference type="GO" id="GO:0016874">
    <property type="term" value="F:ligase activity"/>
    <property type="evidence" value="ECO:0007669"/>
    <property type="project" value="UniProtKB-KW"/>
</dbReference>
<dbReference type="InterPro" id="IPR051533">
    <property type="entry name" value="WaaL-like"/>
</dbReference>
<keyword evidence="5" id="KW-0802">TPR repeat</keyword>
<feature type="transmembrane region" description="Helical" evidence="7">
    <location>
        <begin position="196"/>
        <end position="214"/>
    </location>
</feature>
<comment type="subcellular location">
    <subcellularLocation>
        <location evidence="1">Membrane</location>
        <topology evidence="1">Multi-pass membrane protein</topology>
    </subcellularLocation>
</comment>
<feature type="transmembrane region" description="Helical" evidence="7">
    <location>
        <begin position="339"/>
        <end position="361"/>
    </location>
</feature>
<evidence type="ECO:0000259" key="8">
    <source>
        <dbReference type="Pfam" id="PF04932"/>
    </source>
</evidence>
<feature type="transmembrane region" description="Helical" evidence="7">
    <location>
        <begin position="39"/>
        <end position="60"/>
    </location>
</feature>
<feature type="coiled-coil region" evidence="6">
    <location>
        <begin position="564"/>
        <end position="599"/>
    </location>
</feature>
<evidence type="ECO:0000256" key="5">
    <source>
        <dbReference type="PROSITE-ProRule" id="PRU00339"/>
    </source>
</evidence>
<keyword evidence="4 7" id="KW-0472">Membrane</keyword>
<evidence type="ECO:0000313" key="9">
    <source>
        <dbReference type="EMBL" id="MEN7549833.1"/>
    </source>
</evidence>
<evidence type="ECO:0000256" key="4">
    <source>
        <dbReference type="ARBA" id="ARBA00023136"/>
    </source>
</evidence>
<dbReference type="EMBL" id="JBDKWZ010000010">
    <property type="protein sequence ID" value="MEN7549833.1"/>
    <property type="molecule type" value="Genomic_DNA"/>
</dbReference>
<dbReference type="RefSeq" id="WP_346822611.1">
    <property type="nucleotide sequence ID" value="NZ_JBDKWZ010000010.1"/>
</dbReference>
<dbReference type="InterPro" id="IPR007016">
    <property type="entry name" value="O-antigen_ligase-rel_domated"/>
</dbReference>
<feature type="transmembrane region" description="Helical" evidence="7">
    <location>
        <begin position="72"/>
        <end position="93"/>
    </location>
</feature>
<dbReference type="Gene3D" id="1.25.40.10">
    <property type="entry name" value="Tetratricopeptide repeat domain"/>
    <property type="match status" value="1"/>
</dbReference>
<evidence type="ECO:0000256" key="3">
    <source>
        <dbReference type="ARBA" id="ARBA00022989"/>
    </source>
</evidence>
<dbReference type="InterPro" id="IPR019734">
    <property type="entry name" value="TPR_rpt"/>
</dbReference>
<dbReference type="Proteomes" id="UP001403385">
    <property type="component" value="Unassembled WGS sequence"/>
</dbReference>
<keyword evidence="10" id="KW-1185">Reference proteome</keyword>
<keyword evidence="2 7" id="KW-0812">Transmembrane</keyword>
<feature type="transmembrane region" description="Helical" evidence="7">
    <location>
        <begin position="166"/>
        <end position="184"/>
    </location>
</feature>
<feature type="transmembrane region" description="Helical" evidence="7">
    <location>
        <begin position="373"/>
        <end position="391"/>
    </location>
</feature>
<comment type="caution">
    <text evidence="9">The sequence shown here is derived from an EMBL/GenBank/DDBJ whole genome shotgun (WGS) entry which is preliminary data.</text>
</comment>
<dbReference type="Pfam" id="PF04932">
    <property type="entry name" value="Wzy_C"/>
    <property type="match status" value="1"/>
</dbReference>
<keyword evidence="3 7" id="KW-1133">Transmembrane helix</keyword>
<evidence type="ECO:0000256" key="1">
    <source>
        <dbReference type="ARBA" id="ARBA00004141"/>
    </source>
</evidence>
<organism evidence="9 10">
    <name type="scientific">Rapidithrix thailandica</name>
    <dbReference type="NCBI Taxonomy" id="413964"/>
    <lineage>
        <taxon>Bacteria</taxon>
        <taxon>Pseudomonadati</taxon>
        <taxon>Bacteroidota</taxon>
        <taxon>Cytophagia</taxon>
        <taxon>Cytophagales</taxon>
        <taxon>Flammeovirgaceae</taxon>
        <taxon>Rapidithrix</taxon>
    </lineage>
</organism>
<dbReference type="AlphaFoldDB" id="A0AAW9S7I7"/>
<feature type="repeat" description="TPR" evidence="5">
    <location>
        <begin position="521"/>
        <end position="554"/>
    </location>
</feature>
<dbReference type="GO" id="GO:0016020">
    <property type="term" value="C:membrane"/>
    <property type="evidence" value="ECO:0007669"/>
    <property type="project" value="UniProtKB-SubCell"/>
</dbReference>
<feature type="domain" description="O-antigen ligase-related" evidence="8">
    <location>
        <begin position="205"/>
        <end position="355"/>
    </location>
</feature>
<evidence type="ECO:0000256" key="2">
    <source>
        <dbReference type="ARBA" id="ARBA00022692"/>
    </source>
</evidence>